<dbReference type="Gene3D" id="1.10.510.10">
    <property type="entry name" value="Transferase(Phosphotransferase) domain 1"/>
    <property type="match status" value="1"/>
</dbReference>
<dbReference type="CDD" id="cd13969">
    <property type="entry name" value="ADCK1-like"/>
    <property type="match status" value="1"/>
</dbReference>
<feature type="domain" description="Protein kinase" evidence="2">
    <location>
        <begin position="168"/>
        <end position="512"/>
    </location>
</feature>
<evidence type="ECO:0000313" key="4">
    <source>
        <dbReference type="Proteomes" id="UP001153712"/>
    </source>
</evidence>
<gene>
    <name evidence="3" type="ORF">PHYEVI_LOCUS10730</name>
</gene>
<dbReference type="PANTHER" id="PTHR43173">
    <property type="entry name" value="ABC1 FAMILY PROTEIN"/>
    <property type="match status" value="1"/>
</dbReference>
<dbReference type="PROSITE" id="PS50011">
    <property type="entry name" value="PROTEIN_KINASE_DOM"/>
    <property type="match status" value="1"/>
</dbReference>
<dbReference type="InterPro" id="IPR011009">
    <property type="entry name" value="Kinase-like_dom_sf"/>
</dbReference>
<proteinExistence type="inferred from homology"/>
<evidence type="ECO:0000313" key="3">
    <source>
        <dbReference type="EMBL" id="CAG9864475.1"/>
    </source>
</evidence>
<sequence length="541" mass="61858">MPNFTRGLLNWTVKTKTLIKCAGIGGGVAAVAASPAISTNPIQIQDTAIVNKANGVLRFIRSLKIGLWISLDYYFSMAGLDESSSNSKIMKSRIHQRSAERILNGCLSNGGCYIKLGQGLVSMGHILPAEYVETLKVLQDRCLTRESGELDEIFTEDFGKKPEELFKTFDKQPIAAASIAQVYKATTEDDKDVAVKVQYIDLQQRFQHDVITVKTLLKIAGVLHPNYDFSWMIDDLENTLRQELDFVNEGRNSERCSEDLKHLSYIYVPKVYWNYTNSRILVTEFIDGRRISDVEQLKTDKISLADLNKKLFEAFGHQIFQTGFVHADPHPGNVLVRKIKGDAQLVLLDHGLYQQVSPDERRSLSCMWNAIVLNDHDGMKRYSKELGVENYELFAEILTQSPLKAQGFKLRARLTDEDLRQMTEYAKHRFDSVMVCLKEMPSSLLLVLRNLNTIRAIAHHHGNPIDRYSVLARTATKSIYYEQSKLTKRLINVPKKVYFEIMLQLQRINRWFWGMSVRILHKLGLMPDVEAMTNDFKQMQL</sequence>
<evidence type="ECO:0000259" key="2">
    <source>
        <dbReference type="PROSITE" id="PS50011"/>
    </source>
</evidence>
<dbReference type="InterPro" id="IPR004147">
    <property type="entry name" value="ABC1_dom"/>
</dbReference>
<reference evidence="3" key="1">
    <citation type="submission" date="2022-01" db="EMBL/GenBank/DDBJ databases">
        <authorList>
            <person name="King R."/>
        </authorList>
    </citation>
    <scope>NUCLEOTIDE SEQUENCE</scope>
</reference>
<dbReference type="OrthoDB" id="427480at2759"/>
<evidence type="ECO:0000256" key="1">
    <source>
        <dbReference type="ARBA" id="ARBA00009670"/>
    </source>
</evidence>
<accession>A0A9N9TX03</accession>
<dbReference type="InterPro" id="IPR051130">
    <property type="entry name" value="Mito_struct-func_regulator"/>
</dbReference>
<dbReference type="EMBL" id="OU900101">
    <property type="protein sequence ID" value="CAG9864475.1"/>
    <property type="molecule type" value="Genomic_DNA"/>
</dbReference>
<dbReference type="InterPro" id="IPR045307">
    <property type="entry name" value="ADCK1_dom"/>
</dbReference>
<organism evidence="3 4">
    <name type="scientific">Phyllotreta striolata</name>
    <name type="common">Striped flea beetle</name>
    <name type="synonym">Crioceris striolata</name>
    <dbReference type="NCBI Taxonomy" id="444603"/>
    <lineage>
        <taxon>Eukaryota</taxon>
        <taxon>Metazoa</taxon>
        <taxon>Ecdysozoa</taxon>
        <taxon>Arthropoda</taxon>
        <taxon>Hexapoda</taxon>
        <taxon>Insecta</taxon>
        <taxon>Pterygota</taxon>
        <taxon>Neoptera</taxon>
        <taxon>Endopterygota</taxon>
        <taxon>Coleoptera</taxon>
        <taxon>Polyphaga</taxon>
        <taxon>Cucujiformia</taxon>
        <taxon>Chrysomeloidea</taxon>
        <taxon>Chrysomelidae</taxon>
        <taxon>Galerucinae</taxon>
        <taxon>Alticini</taxon>
        <taxon>Phyllotreta</taxon>
    </lineage>
</organism>
<dbReference type="SUPFAM" id="SSF56112">
    <property type="entry name" value="Protein kinase-like (PK-like)"/>
    <property type="match status" value="1"/>
</dbReference>
<dbReference type="Pfam" id="PF03109">
    <property type="entry name" value="ABC1"/>
    <property type="match status" value="1"/>
</dbReference>
<dbReference type="GO" id="GO:0004672">
    <property type="term" value="F:protein kinase activity"/>
    <property type="evidence" value="ECO:0007669"/>
    <property type="project" value="InterPro"/>
</dbReference>
<name>A0A9N9TX03_PHYSR</name>
<protein>
    <recommendedName>
        <fullName evidence="2">Protein kinase domain-containing protein</fullName>
    </recommendedName>
</protein>
<dbReference type="Proteomes" id="UP001153712">
    <property type="component" value="Chromosome 8"/>
</dbReference>
<comment type="similarity">
    <text evidence="1">Belongs to the protein kinase superfamily. ADCK protein kinase family.</text>
</comment>
<dbReference type="GO" id="GO:0005524">
    <property type="term" value="F:ATP binding"/>
    <property type="evidence" value="ECO:0007669"/>
    <property type="project" value="InterPro"/>
</dbReference>
<dbReference type="InterPro" id="IPR000719">
    <property type="entry name" value="Prot_kinase_dom"/>
</dbReference>
<dbReference type="PANTHER" id="PTHR43173:SF28">
    <property type="entry name" value="AARF DOMAIN CONTAINING KINASE 5"/>
    <property type="match status" value="1"/>
</dbReference>
<dbReference type="AlphaFoldDB" id="A0A9N9TX03"/>
<keyword evidence="4" id="KW-1185">Reference proteome</keyword>